<organism evidence="1 2">
    <name type="scientific">Paramecium primaurelia</name>
    <dbReference type="NCBI Taxonomy" id="5886"/>
    <lineage>
        <taxon>Eukaryota</taxon>
        <taxon>Sar</taxon>
        <taxon>Alveolata</taxon>
        <taxon>Ciliophora</taxon>
        <taxon>Intramacronucleata</taxon>
        <taxon>Oligohymenophorea</taxon>
        <taxon>Peniculida</taxon>
        <taxon>Parameciidae</taxon>
        <taxon>Paramecium</taxon>
    </lineage>
</organism>
<reference evidence="1" key="1">
    <citation type="submission" date="2021-01" db="EMBL/GenBank/DDBJ databases">
        <authorList>
            <consortium name="Genoscope - CEA"/>
            <person name="William W."/>
        </authorList>
    </citation>
    <scope>NUCLEOTIDE SEQUENCE</scope>
</reference>
<name>A0A8S1QR74_PARPR</name>
<dbReference type="EMBL" id="CAJJDM010000197">
    <property type="protein sequence ID" value="CAD8117097.1"/>
    <property type="molecule type" value="Genomic_DNA"/>
</dbReference>
<sequence length="67" mass="8314">MQNKLYLNIITENTNIFESSYTYLEKLIKILEGTTLKNWNDQRNYYLMKLQKVSDWWAKEIKFFNQR</sequence>
<accession>A0A8S1QR74</accession>
<comment type="caution">
    <text evidence="1">The sequence shown here is derived from an EMBL/GenBank/DDBJ whole genome shotgun (WGS) entry which is preliminary data.</text>
</comment>
<dbReference type="Proteomes" id="UP000688137">
    <property type="component" value="Unassembled WGS sequence"/>
</dbReference>
<dbReference type="AlphaFoldDB" id="A0A8S1QR74"/>
<gene>
    <name evidence="1" type="ORF">PPRIM_AZ9-3.1.T1880006</name>
</gene>
<protein>
    <submittedName>
        <fullName evidence="1">Uncharacterized protein</fullName>
    </submittedName>
</protein>
<keyword evidence="2" id="KW-1185">Reference proteome</keyword>
<proteinExistence type="predicted"/>
<evidence type="ECO:0000313" key="1">
    <source>
        <dbReference type="EMBL" id="CAD8117097.1"/>
    </source>
</evidence>
<evidence type="ECO:0000313" key="2">
    <source>
        <dbReference type="Proteomes" id="UP000688137"/>
    </source>
</evidence>